<name>A0AAD5K190_9FUNG</name>
<dbReference type="Proteomes" id="UP001209540">
    <property type="component" value="Unassembled WGS sequence"/>
</dbReference>
<dbReference type="AlphaFoldDB" id="A0AAD5K190"/>
<proteinExistence type="predicted"/>
<protein>
    <submittedName>
        <fullName evidence="1">Uncharacterized protein</fullName>
    </submittedName>
</protein>
<reference evidence="1" key="2">
    <citation type="submission" date="2023-02" db="EMBL/GenBank/DDBJ databases">
        <authorList>
            <consortium name="DOE Joint Genome Institute"/>
            <person name="Mondo S.J."/>
            <person name="Chang Y."/>
            <person name="Wang Y."/>
            <person name="Ahrendt S."/>
            <person name="Andreopoulos W."/>
            <person name="Barry K."/>
            <person name="Beard J."/>
            <person name="Benny G.L."/>
            <person name="Blankenship S."/>
            <person name="Bonito G."/>
            <person name="Cuomo C."/>
            <person name="Desiro A."/>
            <person name="Gervers K.A."/>
            <person name="Hundley H."/>
            <person name="Kuo A."/>
            <person name="LaButti K."/>
            <person name="Lang B.F."/>
            <person name="Lipzen A."/>
            <person name="O'Donnell K."/>
            <person name="Pangilinan J."/>
            <person name="Reynolds N."/>
            <person name="Sandor L."/>
            <person name="Smith M.W."/>
            <person name="Tsang A."/>
            <person name="Grigoriev I.V."/>
            <person name="Stajich J.E."/>
            <person name="Spatafora J.W."/>
        </authorList>
    </citation>
    <scope>NUCLEOTIDE SEQUENCE</scope>
    <source>
        <strain evidence="1">RSA 2281</strain>
    </source>
</reference>
<reference evidence="1" key="1">
    <citation type="journal article" date="2022" name="IScience">
        <title>Evolution of zygomycete secretomes and the origins of terrestrial fungal ecologies.</title>
        <authorList>
            <person name="Chang Y."/>
            <person name="Wang Y."/>
            <person name="Mondo S."/>
            <person name="Ahrendt S."/>
            <person name="Andreopoulos W."/>
            <person name="Barry K."/>
            <person name="Beard J."/>
            <person name="Benny G.L."/>
            <person name="Blankenship S."/>
            <person name="Bonito G."/>
            <person name="Cuomo C."/>
            <person name="Desiro A."/>
            <person name="Gervers K.A."/>
            <person name="Hundley H."/>
            <person name="Kuo A."/>
            <person name="LaButti K."/>
            <person name="Lang B.F."/>
            <person name="Lipzen A."/>
            <person name="O'Donnell K."/>
            <person name="Pangilinan J."/>
            <person name="Reynolds N."/>
            <person name="Sandor L."/>
            <person name="Smith M.E."/>
            <person name="Tsang A."/>
            <person name="Grigoriev I.V."/>
            <person name="Stajich J.E."/>
            <person name="Spatafora J.W."/>
        </authorList>
    </citation>
    <scope>NUCLEOTIDE SEQUENCE</scope>
    <source>
        <strain evidence="1">RSA 2281</strain>
    </source>
</reference>
<accession>A0AAD5K190</accession>
<organism evidence="1 2">
    <name type="scientific">Phascolomyces articulosus</name>
    <dbReference type="NCBI Taxonomy" id="60185"/>
    <lineage>
        <taxon>Eukaryota</taxon>
        <taxon>Fungi</taxon>
        <taxon>Fungi incertae sedis</taxon>
        <taxon>Mucoromycota</taxon>
        <taxon>Mucoromycotina</taxon>
        <taxon>Mucoromycetes</taxon>
        <taxon>Mucorales</taxon>
        <taxon>Lichtheimiaceae</taxon>
        <taxon>Phascolomyces</taxon>
    </lineage>
</organism>
<sequence length="199" mass="23012">MEKSFGSNHKTVHLSYNVDDNTPANSTQQLPPRRRLWKLNKIKDPEIRRKYKEETEDFYQSINIKTSQSEITSFLHSFTSQMYELLYHTMDQTLGSTIDEFKQKSDFWTTKAQVIRGINKRDRETWKRFYHLKTVSDGHLIPLSLQHSTSSLEPQLLAMNSQQEIQPTCPSSSSHTNTTTIIATAKAPELPITIETVAH</sequence>
<dbReference type="EMBL" id="JAIXMP010000012">
    <property type="protein sequence ID" value="KAI9264320.1"/>
    <property type="molecule type" value="Genomic_DNA"/>
</dbReference>
<evidence type="ECO:0000313" key="2">
    <source>
        <dbReference type="Proteomes" id="UP001209540"/>
    </source>
</evidence>
<evidence type="ECO:0000313" key="1">
    <source>
        <dbReference type="EMBL" id="KAI9264320.1"/>
    </source>
</evidence>
<gene>
    <name evidence="1" type="ORF">BDA99DRAFT_559596</name>
</gene>
<keyword evidence="2" id="KW-1185">Reference proteome</keyword>
<comment type="caution">
    <text evidence="1">The sequence shown here is derived from an EMBL/GenBank/DDBJ whole genome shotgun (WGS) entry which is preliminary data.</text>
</comment>